<feature type="compositionally biased region" description="Basic and acidic residues" evidence="1">
    <location>
        <begin position="136"/>
        <end position="152"/>
    </location>
</feature>
<keyword evidence="3" id="KW-1185">Reference proteome</keyword>
<feature type="region of interest" description="Disordered" evidence="1">
    <location>
        <begin position="113"/>
        <end position="152"/>
    </location>
</feature>
<comment type="caution">
    <text evidence="2">The sequence shown here is derived from an EMBL/GenBank/DDBJ whole genome shotgun (WGS) entry which is preliminary data.</text>
</comment>
<dbReference type="RefSeq" id="WP_379097471.1">
    <property type="nucleotide sequence ID" value="NZ_JBHUGZ010000007.1"/>
</dbReference>
<dbReference type="EMBL" id="JBHUGZ010000007">
    <property type="protein sequence ID" value="MFD1983302.1"/>
    <property type="molecule type" value="Genomic_DNA"/>
</dbReference>
<accession>A0ABW4UB39</accession>
<evidence type="ECO:0000256" key="1">
    <source>
        <dbReference type="SAM" id="MobiDB-lite"/>
    </source>
</evidence>
<organism evidence="2 3">
    <name type="scientific">Mesorhizobium newzealandense</name>
    <dbReference type="NCBI Taxonomy" id="1300302"/>
    <lineage>
        <taxon>Bacteria</taxon>
        <taxon>Pseudomonadati</taxon>
        <taxon>Pseudomonadota</taxon>
        <taxon>Alphaproteobacteria</taxon>
        <taxon>Hyphomicrobiales</taxon>
        <taxon>Phyllobacteriaceae</taxon>
        <taxon>Mesorhizobium</taxon>
    </lineage>
</organism>
<evidence type="ECO:0000313" key="3">
    <source>
        <dbReference type="Proteomes" id="UP001597405"/>
    </source>
</evidence>
<gene>
    <name evidence="2" type="ORF">ACFSOZ_11555</name>
</gene>
<protein>
    <submittedName>
        <fullName evidence="2">Uncharacterized protein</fullName>
    </submittedName>
</protein>
<reference evidence="3" key="1">
    <citation type="journal article" date="2019" name="Int. J. Syst. Evol. Microbiol.">
        <title>The Global Catalogue of Microorganisms (GCM) 10K type strain sequencing project: providing services to taxonomists for standard genome sequencing and annotation.</title>
        <authorList>
            <consortium name="The Broad Institute Genomics Platform"/>
            <consortium name="The Broad Institute Genome Sequencing Center for Infectious Disease"/>
            <person name="Wu L."/>
            <person name="Ma J."/>
        </authorList>
    </citation>
    <scope>NUCLEOTIDE SEQUENCE [LARGE SCALE GENOMIC DNA]</scope>
    <source>
        <strain evidence="3">CGMCC 1.16225</strain>
    </source>
</reference>
<name>A0ABW4UB39_9HYPH</name>
<feature type="compositionally biased region" description="Basic and acidic residues" evidence="1">
    <location>
        <begin position="117"/>
        <end position="127"/>
    </location>
</feature>
<dbReference type="Proteomes" id="UP001597405">
    <property type="component" value="Unassembled WGS sequence"/>
</dbReference>
<proteinExistence type="predicted"/>
<evidence type="ECO:0000313" key="2">
    <source>
        <dbReference type="EMBL" id="MFD1983302.1"/>
    </source>
</evidence>
<sequence>MDEQLALLYDQSRTLTKAIGDIDYEINHWLPRMEADSDPKRIISFLQDRHSIQRVHIHQLGKVEGQIEDLELRVRDLELEESRQPTTLSSEPLRAIENHLDWLSHIGTLVQQSDGPLRADTENHLDWLDTGTQEPPDGREEPQMPEPDRERR</sequence>